<dbReference type="AlphaFoldDB" id="I8UDV0"/>
<dbReference type="eggNOG" id="COG3334">
    <property type="taxonomic scope" value="Bacteria"/>
</dbReference>
<proteinExistence type="predicted"/>
<keyword evidence="1" id="KW-0175">Coiled coil</keyword>
<evidence type="ECO:0000259" key="2">
    <source>
        <dbReference type="Pfam" id="PF03448"/>
    </source>
</evidence>
<name>I8UDV0_9BACL</name>
<dbReference type="STRING" id="1196324.A374_12335"/>
<dbReference type="Pfam" id="PF03448">
    <property type="entry name" value="MgtE_N"/>
    <property type="match status" value="1"/>
</dbReference>
<sequence>MEKKGVARRFLLSIVFSLLFLCLSLGLILSFLGWNVWEDVKKNVPLFSSSVTAQDDHDETKDNEAYWKKKDAEREKTVSQLKQAMTSKDEELQKMKTQLKQLQSEKKKETKKVIKEPHVNTTQLASWYETMSPKKAAVIFEKMKLKEVKQVLHTLDDDVSSAILEKMSPTQAAKLTAMMNKK</sequence>
<dbReference type="InterPro" id="IPR038076">
    <property type="entry name" value="MgtE_N_sf"/>
</dbReference>
<organism evidence="3 4">
    <name type="scientific">Fictibacillus macauensis ZFHKF-1</name>
    <dbReference type="NCBI Taxonomy" id="1196324"/>
    <lineage>
        <taxon>Bacteria</taxon>
        <taxon>Bacillati</taxon>
        <taxon>Bacillota</taxon>
        <taxon>Bacilli</taxon>
        <taxon>Bacillales</taxon>
        <taxon>Fictibacillaceae</taxon>
        <taxon>Fictibacillus</taxon>
    </lineage>
</organism>
<reference evidence="3 4" key="1">
    <citation type="journal article" date="2012" name="J. Bacteriol.">
        <title>Genome of Bacillus macauensis ZFHKF-1, a Long-Chain-Forming Bacterium.</title>
        <authorList>
            <person name="Cai L."/>
            <person name="Zhang T."/>
        </authorList>
    </citation>
    <scope>NUCLEOTIDE SEQUENCE [LARGE SCALE GENOMIC DNA]</scope>
    <source>
        <strain evidence="3 4">ZFHKF-1</strain>
    </source>
</reference>
<evidence type="ECO:0000313" key="3">
    <source>
        <dbReference type="EMBL" id="EIT85085.1"/>
    </source>
</evidence>
<evidence type="ECO:0000256" key="1">
    <source>
        <dbReference type="SAM" id="Coils"/>
    </source>
</evidence>
<accession>I8UDV0</accession>
<feature type="coiled-coil region" evidence="1">
    <location>
        <begin position="78"/>
        <end position="112"/>
    </location>
</feature>
<dbReference type="Proteomes" id="UP000004080">
    <property type="component" value="Unassembled WGS sequence"/>
</dbReference>
<dbReference type="InterPro" id="IPR006668">
    <property type="entry name" value="Mg_transptr_MgtE_intracell_dom"/>
</dbReference>
<dbReference type="RefSeq" id="WP_007202545.1">
    <property type="nucleotide sequence ID" value="NZ_AKKV01000027.1"/>
</dbReference>
<gene>
    <name evidence="3" type="ORF">A374_12335</name>
</gene>
<dbReference type="OrthoDB" id="1724615at2"/>
<evidence type="ECO:0000313" key="4">
    <source>
        <dbReference type="Proteomes" id="UP000004080"/>
    </source>
</evidence>
<dbReference type="PATRIC" id="fig|1196324.3.peg.2523"/>
<dbReference type="EMBL" id="AKKV01000027">
    <property type="protein sequence ID" value="EIT85085.1"/>
    <property type="molecule type" value="Genomic_DNA"/>
</dbReference>
<comment type="caution">
    <text evidence="3">The sequence shown here is derived from an EMBL/GenBank/DDBJ whole genome shotgun (WGS) entry which is preliminary data.</text>
</comment>
<protein>
    <submittedName>
        <fullName evidence="3">MgtE intracellular region</fullName>
    </submittedName>
</protein>
<dbReference type="SUPFAM" id="SSF158791">
    <property type="entry name" value="MgtE N-terminal domain-like"/>
    <property type="match status" value="1"/>
</dbReference>
<feature type="domain" description="Magnesium transporter MgtE intracellular" evidence="2">
    <location>
        <begin position="122"/>
        <end position="180"/>
    </location>
</feature>
<keyword evidence="4" id="KW-1185">Reference proteome</keyword>
<dbReference type="Gene3D" id="1.25.60.10">
    <property type="entry name" value="MgtE N-terminal domain-like"/>
    <property type="match status" value="1"/>
</dbReference>